<evidence type="ECO:0000313" key="3">
    <source>
        <dbReference type="EMBL" id="HEC57542.1"/>
    </source>
</evidence>
<name>A0A1F2P5F8_9EURY</name>
<evidence type="ECO:0000256" key="1">
    <source>
        <dbReference type="SAM" id="Phobius"/>
    </source>
</evidence>
<comment type="caution">
    <text evidence="4">The sequence shown here is derived from an EMBL/GenBank/DDBJ whole genome shotgun (WGS) entry which is preliminary data.</text>
</comment>
<dbReference type="EMBL" id="DRIE01000109">
    <property type="protein sequence ID" value="HEC57542.1"/>
    <property type="molecule type" value="Genomic_DNA"/>
</dbReference>
<evidence type="ECO:0000313" key="4">
    <source>
        <dbReference type="EMBL" id="OFV66394.1"/>
    </source>
</evidence>
<evidence type="ECO:0000313" key="5">
    <source>
        <dbReference type="Proteomes" id="UP000185779"/>
    </source>
</evidence>
<dbReference type="AlphaFoldDB" id="A0A1F2P5F8"/>
<sequence>MGLKDGVFRDDEAVSTTVGYILMTGVALIFLAIIMVTCVSIFVDNPSRVVMRSGFTDVGNAISTKIVDVYIVCPDNGTLTSVFTLPAEIGGSEYKVDASIGTGQDQMVEVSDLSGKVTVRMTINGIAESVSVSGSTMSGKWEHEIHYNSS</sequence>
<dbReference type="Proteomes" id="UP000885863">
    <property type="component" value="Unassembled WGS sequence"/>
</dbReference>
<proteinExistence type="predicted"/>
<keyword evidence="1" id="KW-0472">Membrane</keyword>
<protein>
    <submittedName>
        <fullName evidence="4">Uncharacterized protein</fullName>
    </submittedName>
</protein>
<dbReference type="STRING" id="1839936.SBU_000936"/>
<dbReference type="EMBL" id="DQZR01000014">
    <property type="protein sequence ID" value="HDM35681.1"/>
    <property type="molecule type" value="Genomic_DNA"/>
</dbReference>
<evidence type="ECO:0000313" key="2">
    <source>
        <dbReference type="EMBL" id="HDM35681.1"/>
    </source>
</evidence>
<keyword evidence="1" id="KW-0812">Transmembrane</keyword>
<dbReference type="Pfam" id="PF23928">
    <property type="entry name" value="DUF7266"/>
    <property type="match status" value="1"/>
</dbReference>
<reference evidence="4 5" key="1">
    <citation type="submission" date="2016-05" db="EMBL/GenBank/DDBJ databases">
        <title>Microbial consortia oxidize butane by reversing methanogenesis.</title>
        <authorList>
            <person name="Laso-Perez R."/>
            <person name="Richter M."/>
            <person name="Wegener G."/>
            <person name="Musat F."/>
        </authorList>
    </citation>
    <scope>NUCLEOTIDE SEQUENCE [LARGE SCALE GENOMIC DNA]</scope>
    <source>
        <strain evidence="4">BOX1</strain>
    </source>
</reference>
<keyword evidence="5" id="KW-1185">Reference proteome</keyword>
<reference evidence="2" key="2">
    <citation type="journal article" date="2020" name="mSystems">
        <title>Genome- and Community-Level Interaction Insights into Carbon Utilization and Element Cycling Functions of Hydrothermarchaeota in Hydrothermal Sediment.</title>
        <authorList>
            <person name="Zhou Z."/>
            <person name="Liu Y."/>
            <person name="Xu W."/>
            <person name="Pan J."/>
            <person name="Luo Z.H."/>
            <person name="Li M."/>
        </authorList>
    </citation>
    <scope>NUCLEOTIDE SEQUENCE [LARGE SCALE GENOMIC DNA]</scope>
    <source>
        <strain evidence="2">HyVt-185</strain>
        <strain evidence="3">HyVt-386</strain>
    </source>
</reference>
<feature type="transmembrane region" description="Helical" evidence="1">
    <location>
        <begin position="20"/>
        <end position="43"/>
    </location>
</feature>
<dbReference type="Proteomes" id="UP000885936">
    <property type="component" value="Unassembled WGS sequence"/>
</dbReference>
<keyword evidence="1" id="KW-1133">Transmembrane helix</keyword>
<dbReference type="EMBL" id="LYOR01000003">
    <property type="protein sequence ID" value="OFV66394.1"/>
    <property type="molecule type" value="Genomic_DNA"/>
</dbReference>
<organism evidence="4 5">
    <name type="scientific">Candidatus Syntropharchaeum butanivorans</name>
    <dbReference type="NCBI Taxonomy" id="1839936"/>
    <lineage>
        <taxon>Archaea</taxon>
        <taxon>Methanobacteriati</taxon>
        <taxon>Methanobacteriota</taxon>
        <taxon>Stenosarchaea group</taxon>
        <taxon>Methanomicrobia</taxon>
        <taxon>Methanosarcinales</taxon>
        <taxon>ANME-2 cluster</taxon>
        <taxon>Candidatus Syntropharchaeum</taxon>
    </lineage>
</organism>
<gene>
    <name evidence="2" type="ORF">ENG09_00305</name>
    <name evidence="3" type="ORF">ENI32_06650</name>
    <name evidence="4" type="ORF">SBU_000936</name>
</gene>
<accession>A0A1F2P5F8</accession>
<dbReference type="Proteomes" id="UP000185779">
    <property type="component" value="Unassembled WGS sequence"/>
</dbReference>
<dbReference type="InterPro" id="IPR055690">
    <property type="entry name" value="DUF7266"/>
</dbReference>